<comment type="subcellular location">
    <subcellularLocation>
        <location evidence="1">Cell inner membrane</location>
        <topology evidence="1">Single-pass membrane protein</topology>
    </subcellularLocation>
</comment>
<protein>
    <submittedName>
        <fullName evidence="10">Type II secretion system protein M</fullName>
    </submittedName>
</protein>
<keyword evidence="11" id="KW-1185">Reference proteome</keyword>
<keyword evidence="3" id="KW-0813">Transport</keyword>
<evidence type="ECO:0000256" key="2">
    <source>
        <dbReference type="ARBA" id="ARBA00010637"/>
    </source>
</evidence>
<dbReference type="Gene3D" id="3.30.1360.100">
    <property type="entry name" value="General secretion pathway protein M, EpsM"/>
    <property type="match status" value="1"/>
</dbReference>
<evidence type="ECO:0000256" key="3">
    <source>
        <dbReference type="ARBA" id="ARBA00022448"/>
    </source>
</evidence>
<comment type="caution">
    <text evidence="10">The sequence shown here is derived from an EMBL/GenBank/DDBJ whole genome shotgun (WGS) entry which is preliminary data.</text>
</comment>
<dbReference type="Pfam" id="PF04612">
    <property type="entry name" value="T2SSM"/>
    <property type="match status" value="1"/>
</dbReference>
<comment type="similarity">
    <text evidence="2">Belongs to the GSP M family.</text>
</comment>
<keyword evidence="6" id="KW-0812">Transmembrane</keyword>
<evidence type="ECO:0000256" key="9">
    <source>
        <dbReference type="ARBA" id="ARBA00023136"/>
    </source>
</evidence>
<accession>A0ABS7BJD5</accession>
<dbReference type="InterPro" id="IPR007690">
    <property type="entry name" value="T2SS_GspM"/>
</dbReference>
<dbReference type="InterPro" id="IPR023229">
    <property type="entry name" value="T2SS_M_periplasmic_sf"/>
</dbReference>
<keyword evidence="8" id="KW-1133">Transmembrane helix</keyword>
<dbReference type="Proteomes" id="UP000759103">
    <property type="component" value="Unassembled WGS sequence"/>
</dbReference>
<keyword evidence="7" id="KW-0653">Protein transport</keyword>
<evidence type="ECO:0000256" key="8">
    <source>
        <dbReference type="ARBA" id="ARBA00022989"/>
    </source>
</evidence>
<evidence type="ECO:0000256" key="6">
    <source>
        <dbReference type="ARBA" id="ARBA00022692"/>
    </source>
</evidence>
<proteinExistence type="inferred from homology"/>
<gene>
    <name evidence="10" type="ORF">KZ820_02190</name>
</gene>
<name>A0ABS7BJD5_9SPHN</name>
<reference evidence="10 11" key="1">
    <citation type="submission" date="2021-07" db="EMBL/GenBank/DDBJ databases">
        <title>Sphingomonas sp.</title>
        <authorList>
            <person name="Feng G."/>
            <person name="Li J."/>
            <person name="Pan M."/>
        </authorList>
    </citation>
    <scope>NUCLEOTIDE SEQUENCE [LARGE SCALE GENOMIC DNA]</scope>
    <source>
        <strain evidence="10 11">RRHST34</strain>
    </source>
</reference>
<keyword evidence="4" id="KW-1003">Cell membrane</keyword>
<keyword evidence="5" id="KW-0997">Cell inner membrane</keyword>
<evidence type="ECO:0000256" key="5">
    <source>
        <dbReference type="ARBA" id="ARBA00022519"/>
    </source>
</evidence>
<evidence type="ECO:0000313" key="11">
    <source>
        <dbReference type="Proteomes" id="UP000759103"/>
    </source>
</evidence>
<keyword evidence="9" id="KW-0472">Membrane</keyword>
<dbReference type="EMBL" id="JAHXZN010000001">
    <property type="protein sequence ID" value="MBW6529534.1"/>
    <property type="molecule type" value="Genomic_DNA"/>
</dbReference>
<evidence type="ECO:0000313" key="10">
    <source>
        <dbReference type="EMBL" id="MBW6529534.1"/>
    </source>
</evidence>
<sequence length="158" mass="16650">MNPARAWFESRSLRERRLIAVMVVLLVLTLIWAAVILPVRNGLSSSRARYTDAVVRLGAAQSGLTQVKSLQRRGPTALGGSLADVVRARADAAGFALASLDVVAPDQVRTSITSARAGALMRWVAGLEQEGILVDSLSVTGSGAGSVTAQLSLRQRGE</sequence>
<dbReference type="RefSeq" id="WP_219747066.1">
    <property type="nucleotide sequence ID" value="NZ_JAHXZN010000001.1"/>
</dbReference>
<evidence type="ECO:0000256" key="1">
    <source>
        <dbReference type="ARBA" id="ARBA00004377"/>
    </source>
</evidence>
<organism evidence="10 11">
    <name type="scientific">Sphingomonas citri</name>
    <dbReference type="NCBI Taxonomy" id="2862499"/>
    <lineage>
        <taxon>Bacteria</taxon>
        <taxon>Pseudomonadati</taxon>
        <taxon>Pseudomonadota</taxon>
        <taxon>Alphaproteobacteria</taxon>
        <taxon>Sphingomonadales</taxon>
        <taxon>Sphingomonadaceae</taxon>
        <taxon>Sphingomonas</taxon>
    </lineage>
</organism>
<dbReference type="SUPFAM" id="SSF103054">
    <property type="entry name" value="General secretion pathway protein M, EpsM"/>
    <property type="match status" value="1"/>
</dbReference>
<evidence type="ECO:0000256" key="4">
    <source>
        <dbReference type="ARBA" id="ARBA00022475"/>
    </source>
</evidence>
<evidence type="ECO:0000256" key="7">
    <source>
        <dbReference type="ARBA" id="ARBA00022927"/>
    </source>
</evidence>